<proteinExistence type="predicted"/>
<dbReference type="Proteomes" id="UP000028488">
    <property type="component" value="Plasmid pPDG4"/>
</dbReference>
<reference evidence="2 3" key="1">
    <citation type="submission" date="2014-07" db="EMBL/GenBank/DDBJ databases">
        <title>Genome Sequence of Rhodococcus opacus Strain R7, a Biodegrader of Mono- and Polycyclic Aromatic Hydrocarbons.</title>
        <authorList>
            <person name="Di Gennaro P."/>
            <person name="Zampolli J."/>
            <person name="Presti I."/>
            <person name="Cappelletti M."/>
            <person name="D'Ursi P."/>
            <person name="Orro A."/>
            <person name="Mezzelani A."/>
            <person name="Milanesi L."/>
        </authorList>
    </citation>
    <scope>NUCLEOTIDE SEQUENCE [LARGE SCALE GENOMIC DNA]</scope>
    <source>
        <strain evidence="2 3">R7</strain>
        <plasmid evidence="2">pPDG4</plasmid>
    </source>
</reference>
<keyword evidence="1" id="KW-0732">Signal</keyword>
<sequence length="176" mass="18363">MTLSHRRPRRTAAAVALAVGAITALTACLGDEGRMAAAVSASTSGVIVTDASTDLGSIIIGWGEDHSDTEITTPRPDQLDARCYGSGDALAIDITAPHGWKIHASSGSQILAIENVDQGLARTDVDATNKYLDIAQSIDWSQPDEVDIAATADAPQGWNSPAGPARVYLSVHVDCR</sequence>
<dbReference type="RefSeq" id="WP_128644151.1">
    <property type="nucleotide sequence ID" value="NZ_CP008951.1"/>
</dbReference>
<name>A0A076F042_RHOOP</name>
<feature type="chain" id="PRO_5039035979" description="Lipoprotein" evidence="1">
    <location>
        <begin position="28"/>
        <end position="176"/>
    </location>
</feature>
<evidence type="ECO:0000313" key="2">
    <source>
        <dbReference type="EMBL" id="AII11361.1"/>
    </source>
</evidence>
<keyword evidence="2" id="KW-0614">Plasmid</keyword>
<evidence type="ECO:0000256" key="1">
    <source>
        <dbReference type="SAM" id="SignalP"/>
    </source>
</evidence>
<evidence type="ECO:0000313" key="3">
    <source>
        <dbReference type="Proteomes" id="UP000028488"/>
    </source>
</evidence>
<evidence type="ECO:0008006" key="4">
    <source>
        <dbReference type="Google" id="ProtNLM"/>
    </source>
</evidence>
<geneLocation type="plasmid" evidence="2 3">
    <name>pPDG4</name>
</geneLocation>
<protein>
    <recommendedName>
        <fullName evidence="4">Lipoprotein</fullName>
    </recommendedName>
</protein>
<feature type="signal peptide" evidence="1">
    <location>
        <begin position="1"/>
        <end position="27"/>
    </location>
</feature>
<dbReference type="PROSITE" id="PS51257">
    <property type="entry name" value="PROKAR_LIPOPROTEIN"/>
    <property type="match status" value="1"/>
</dbReference>
<accession>A0A076F042</accession>
<dbReference type="AlphaFoldDB" id="A0A076F042"/>
<dbReference type="EMBL" id="CP008951">
    <property type="protein sequence ID" value="AII11361.1"/>
    <property type="molecule type" value="Genomic_DNA"/>
</dbReference>
<organism evidence="2 3">
    <name type="scientific">Rhodococcus opacus</name>
    <name type="common">Nocardia opaca</name>
    <dbReference type="NCBI Taxonomy" id="37919"/>
    <lineage>
        <taxon>Bacteria</taxon>
        <taxon>Bacillati</taxon>
        <taxon>Actinomycetota</taxon>
        <taxon>Actinomycetes</taxon>
        <taxon>Mycobacteriales</taxon>
        <taxon>Nocardiaceae</taxon>
        <taxon>Rhodococcus</taxon>
    </lineage>
</organism>
<gene>
    <name evidence="2" type="ORF">EP51_46015</name>
</gene>